<evidence type="ECO:0008006" key="3">
    <source>
        <dbReference type="Google" id="ProtNLM"/>
    </source>
</evidence>
<dbReference type="AlphaFoldDB" id="A0A917QX85"/>
<keyword evidence="2" id="KW-1185">Reference proteome</keyword>
<dbReference type="PANTHER" id="PTHR39550">
    <property type="entry name" value="SLL0658 PROTEIN"/>
    <property type="match status" value="1"/>
</dbReference>
<proteinExistence type="predicted"/>
<dbReference type="EMBL" id="BMPQ01000008">
    <property type="protein sequence ID" value="GGK73831.1"/>
    <property type="molecule type" value="Genomic_DNA"/>
</dbReference>
<sequence>MSAPSVATGVTANFLAWDTSPLFHAIKAGKLDVLGDVARTWQGGGRRNVTTQTVVDELSTYGLSLASADWLEIVHVDHLNELAALVKWMDRVSGSKSNEGEATVLAWAEVNGAIAVIDDGDARRIALRHSLPVWGSLRVIATAVSEGHITEYVGNNLVDALINSGARYPCARGQFISWAKQNGLL</sequence>
<gene>
    <name evidence="1" type="ORF">GCM10010094_38490</name>
</gene>
<dbReference type="Pfam" id="PF11848">
    <property type="entry name" value="DUF3368"/>
    <property type="match status" value="1"/>
</dbReference>
<evidence type="ECO:0000313" key="1">
    <source>
        <dbReference type="EMBL" id="GGK73831.1"/>
    </source>
</evidence>
<dbReference type="Proteomes" id="UP000637788">
    <property type="component" value="Unassembled WGS sequence"/>
</dbReference>
<reference evidence="1" key="1">
    <citation type="journal article" date="2014" name="Int. J. Syst. Evol. Microbiol.">
        <title>Complete genome sequence of Corynebacterium casei LMG S-19264T (=DSM 44701T), isolated from a smear-ripened cheese.</title>
        <authorList>
            <consortium name="US DOE Joint Genome Institute (JGI-PGF)"/>
            <person name="Walter F."/>
            <person name="Albersmeier A."/>
            <person name="Kalinowski J."/>
            <person name="Ruckert C."/>
        </authorList>
    </citation>
    <scope>NUCLEOTIDE SEQUENCE</scope>
    <source>
        <strain evidence="1">JCM 3035</strain>
    </source>
</reference>
<protein>
    <recommendedName>
        <fullName evidence="3">Nucleic acid-binding protein</fullName>
    </recommendedName>
</protein>
<organism evidence="1 2">
    <name type="scientific">Streptomyces flaveus</name>
    <dbReference type="NCBI Taxonomy" id="66370"/>
    <lineage>
        <taxon>Bacteria</taxon>
        <taxon>Bacillati</taxon>
        <taxon>Actinomycetota</taxon>
        <taxon>Actinomycetes</taxon>
        <taxon>Kitasatosporales</taxon>
        <taxon>Streptomycetaceae</taxon>
        <taxon>Streptomyces</taxon>
        <taxon>Streptomyces aurantiacus group</taxon>
    </lineage>
</organism>
<name>A0A917QX85_9ACTN</name>
<evidence type="ECO:0000313" key="2">
    <source>
        <dbReference type="Proteomes" id="UP000637788"/>
    </source>
</evidence>
<comment type="caution">
    <text evidence="1">The sequence shown here is derived from an EMBL/GenBank/DDBJ whole genome shotgun (WGS) entry which is preliminary data.</text>
</comment>
<dbReference type="PANTHER" id="PTHR39550:SF1">
    <property type="entry name" value="SLL0658 PROTEIN"/>
    <property type="match status" value="1"/>
</dbReference>
<reference evidence="1" key="2">
    <citation type="submission" date="2020-09" db="EMBL/GenBank/DDBJ databases">
        <authorList>
            <person name="Sun Q."/>
            <person name="Ohkuma M."/>
        </authorList>
    </citation>
    <scope>NUCLEOTIDE SEQUENCE</scope>
    <source>
        <strain evidence="1">JCM 3035</strain>
    </source>
</reference>
<accession>A0A917QX85</accession>
<dbReference type="InterPro" id="IPR021799">
    <property type="entry name" value="PIN-like_prokaryotic"/>
</dbReference>